<protein>
    <submittedName>
        <fullName evidence="1">Uncharacterized protein</fullName>
    </submittedName>
</protein>
<evidence type="ECO:0000313" key="1">
    <source>
        <dbReference type="EMBL" id="EYC43129.1"/>
    </source>
</evidence>
<sequence>MENNYIIVSARRVMCEKFANFDFYLDLQVFWGSYCHVQTCYEPTVVFTTAGMNEISPDTIRGKRWVGFLHVEEKEPGKRRRTRMRGDAVGLGRRPEGVIRLCKGPTFAATVRRRPKVGENLETGPTVERRGAGI</sequence>
<dbReference type="AlphaFoldDB" id="A0A016WTJ7"/>
<reference evidence="2" key="1">
    <citation type="journal article" date="2015" name="Nat. Genet.">
        <title>The genome and transcriptome of the zoonotic hookworm Ancylostoma ceylanicum identify infection-specific gene families.</title>
        <authorList>
            <person name="Schwarz E.M."/>
            <person name="Hu Y."/>
            <person name="Antoshechkin I."/>
            <person name="Miller M.M."/>
            <person name="Sternberg P.W."/>
            <person name="Aroian R.V."/>
        </authorList>
    </citation>
    <scope>NUCLEOTIDE SEQUENCE</scope>
    <source>
        <strain evidence="2">HY135</strain>
    </source>
</reference>
<keyword evidence="2" id="KW-1185">Reference proteome</keyword>
<accession>A0A016WTJ7</accession>
<proteinExistence type="predicted"/>
<dbReference type="EMBL" id="JARK01000102">
    <property type="protein sequence ID" value="EYC43129.1"/>
    <property type="molecule type" value="Genomic_DNA"/>
</dbReference>
<comment type="caution">
    <text evidence="1">The sequence shown here is derived from an EMBL/GenBank/DDBJ whole genome shotgun (WGS) entry which is preliminary data.</text>
</comment>
<dbReference type="Proteomes" id="UP000024635">
    <property type="component" value="Unassembled WGS sequence"/>
</dbReference>
<evidence type="ECO:0000313" key="2">
    <source>
        <dbReference type="Proteomes" id="UP000024635"/>
    </source>
</evidence>
<organism evidence="1 2">
    <name type="scientific">Ancylostoma ceylanicum</name>
    <dbReference type="NCBI Taxonomy" id="53326"/>
    <lineage>
        <taxon>Eukaryota</taxon>
        <taxon>Metazoa</taxon>
        <taxon>Ecdysozoa</taxon>
        <taxon>Nematoda</taxon>
        <taxon>Chromadorea</taxon>
        <taxon>Rhabditida</taxon>
        <taxon>Rhabditina</taxon>
        <taxon>Rhabditomorpha</taxon>
        <taxon>Strongyloidea</taxon>
        <taxon>Ancylostomatidae</taxon>
        <taxon>Ancylostomatinae</taxon>
        <taxon>Ancylostoma</taxon>
    </lineage>
</organism>
<name>A0A016WTJ7_9BILA</name>
<gene>
    <name evidence="1" type="primary">Acey_s0502.g2623</name>
    <name evidence="1" type="ORF">Y032_0502g2623</name>
</gene>